<dbReference type="EMBL" id="WMQE01000003">
    <property type="protein sequence ID" value="MTK20263.1"/>
    <property type="molecule type" value="Genomic_DNA"/>
</dbReference>
<evidence type="ECO:0000313" key="10">
    <source>
        <dbReference type="Proteomes" id="UP000487649"/>
    </source>
</evidence>
<evidence type="ECO:0000256" key="7">
    <source>
        <dbReference type="ARBA" id="ARBA00023027"/>
    </source>
</evidence>
<protein>
    <submittedName>
        <fullName evidence="9">NAD(P)H-dependent oxidoreductase</fullName>
    </submittedName>
</protein>
<dbReference type="AlphaFoldDB" id="A0A9X5AMG8"/>
<keyword evidence="3" id="KW-0285">Flavoprotein</keyword>
<name>A0A9X5AMG8_9FIRM</name>
<dbReference type="RefSeq" id="WP_006785021.1">
    <property type="nucleotide sequence ID" value="NZ_CAUWFM010000012.1"/>
</dbReference>
<dbReference type="GeneID" id="60058441"/>
<dbReference type="PANTHER" id="PTHR23026">
    <property type="entry name" value="NADPH NITROREDUCTASE"/>
    <property type="match status" value="1"/>
</dbReference>
<keyword evidence="4" id="KW-0288">FMN</keyword>
<organism evidence="9 10">
    <name type="scientific">Turicibacter sanguinis</name>
    <dbReference type="NCBI Taxonomy" id="154288"/>
    <lineage>
        <taxon>Bacteria</taxon>
        <taxon>Bacillati</taxon>
        <taxon>Bacillota</taxon>
        <taxon>Erysipelotrichia</taxon>
        <taxon>Erysipelotrichales</taxon>
        <taxon>Turicibacteraceae</taxon>
        <taxon>Turicibacter</taxon>
    </lineage>
</organism>
<evidence type="ECO:0000256" key="2">
    <source>
        <dbReference type="ARBA" id="ARBA00007118"/>
    </source>
</evidence>
<sequence>MNHQEILDILNFRHACKEFDSSKKISKSDFDVILKAGQLSPSSMGIEPWKFLVIENEALRNELAPLSWGGKVQIPSCSHLIILLSRNASDLKHNSAYIDYLLRDVKQMPNETIEGFKGIMKSIEDTRFNNDERAILNYSCLQTYLAAANMMTVAAMENIDSCPIGGYDQQAVENLLVSRGLLDKDHFYLTLMIAFGYRKNEAKPKSRQPLESIVEWVK</sequence>
<gene>
    <name evidence="9" type="ORF">GMA92_02265</name>
</gene>
<dbReference type="PANTHER" id="PTHR23026:SF125">
    <property type="entry name" value="OXYGEN-INSENSITIVE NAD(P)H NITROREDUCTASE"/>
    <property type="match status" value="1"/>
</dbReference>
<keyword evidence="7" id="KW-0520">NAD</keyword>
<dbReference type="CDD" id="cd02149">
    <property type="entry name" value="NfsB-like"/>
    <property type="match status" value="1"/>
</dbReference>
<dbReference type="Pfam" id="PF00881">
    <property type="entry name" value="Nitroreductase"/>
    <property type="match status" value="1"/>
</dbReference>
<accession>A0A9X5AMG8</accession>
<evidence type="ECO:0000313" key="9">
    <source>
        <dbReference type="EMBL" id="MTK20263.1"/>
    </source>
</evidence>
<dbReference type="GO" id="GO:0046857">
    <property type="term" value="F:oxidoreductase activity, acting on other nitrogenous compounds as donors, with NAD or NADP as acceptor"/>
    <property type="evidence" value="ECO:0007669"/>
    <property type="project" value="TreeGrafter"/>
</dbReference>
<dbReference type="SUPFAM" id="SSF55469">
    <property type="entry name" value="FMN-dependent nitroreductase-like"/>
    <property type="match status" value="1"/>
</dbReference>
<feature type="domain" description="Nitroreductase" evidence="8">
    <location>
        <begin position="12"/>
        <end position="197"/>
    </location>
</feature>
<dbReference type="GO" id="GO:0046256">
    <property type="term" value="P:2,4,6-trinitrotoluene catabolic process"/>
    <property type="evidence" value="ECO:0007669"/>
    <property type="project" value="TreeGrafter"/>
</dbReference>
<evidence type="ECO:0000256" key="3">
    <source>
        <dbReference type="ARBA" id="ARBA00022630"/>
    </source>
</evidence>
<dbReference type="InterPro" id="IPR033878">
    <property type="entry name" value="NfsB-like"/>
</dbReference>
<dbReference type="Gene3D" id="3.40.109.10">
    <property type="entry name" value="NADH Oxidase"/>
    <property type="match status" value="1"/>
</dbReference>
<keyword evidence="5" id="KW-0521">NADP</keyword>
<evidence type="ECO:0000259" key="8">
    <source>
        <dbReference type="Pfam" id="PF00881"/>
    </source>
</evidence>
<dbReference type="InterPro" id="IPR000415">
    <property type="entry name" value="Nitroreductase-like"/>
</dbReference>
<comment type="caution">
    <text evidence="9">The sequence shown here is derived from an EMBL/GenBank/DDBJ whole genome shotgun (WGS) entry which is preliminary data.</text>
</comment>
<proteinExistence type="inferred from homology"/>
<comment type="cofactor">
    <cofactor evidence="1">
        <name>FMN</name>
        <dbReference type="ChEBI" id="CHEBI:58210"/>
    </cofactor>
</comment>
<dbReference type="InterPro" id="IPR050627">
    <property type="entry name" value="Nitroreductase/BluB"/>
</dbReference>
<evidence type="ECO:0000256" key="6">
    <source>
        <dbReference type="ARBA" id="ARBA00023002"/>
    </source>
</evidence>
<comment type="similarity">
    <text evidence="2">Belongs to the nitroreductase family.</text>
</comment>
<evidence type="ECO:0000256" key="4">
    <source>
        <dbReference type="ARBA" id="ARBA00022643"/>
    </source>
</evidence>
<evidence type="ECO:0000256" key="5">
    <source>
        <dbReference type="ARBA" id="ARBA00022857"/>
    </source>
</evidence>
<dbReference type="InterPro" id="IPR029479">
    <property type="entry name" value="Nitroreductase"/>
</dbReference>
<dbReference type="GO" id="GO:0005829">
    <property type="term" value="C:cytosol"/>
    <property type="evidence" value="ECO:0007669"/>
    <property type="project" value="TreeGrafter"/>
</dbReference>
<dbReference type="Proteomes" id="UP000487649">
    <property type="component" value="Unassembled WGS sequence"/>
</dbReference>
<reference evidence="9 10" key="1">
    <citation type="journal article" date="2019" name="Nat. Med.">
        <title>A library of human gut bacterial isolates paired with longitudinal multiomics data enables mechanistic microbiome research.</title>
        <authorList>
            <person name="Poyet M."/>
            <person name="Groussin M."/>
            <person name="Gibbons S.M."/>
            <person name="Avila-Pacheco J."/>
            <person name="Jiang X."/>
            <person name="Kearney S.M."/>
            <person name="Perrotta A.R."/>
            <person name="Berdy B."/>
            <person name="Zhao S."/>
            <person name="Lieberman T.D."/>
            <person name="Swanson P.K."/>
            <person name="Smith M."/>
            <person name="Roesemann S."/>
            <person name="Alexander J.E."/>
            <person name="Rich S.A."/>
            <person name="Livny J."/>
            <person name="Vlamakis H."/>
            <person name="Clish C."/>
            <person name="Bullock K."/>
            <person name="Deik A."/>
            <person name="Scott J."/>
            <person name="Pierce K.A."/>
            <person name="Xavier R.J."/>
            <person name="Alm E.J."/>
        </authorList>
    </citation>
    <scope>NUCLEOTIDE SEQUENCE [LARGE SCALE GENOMIC DNA]</scope>
    <source>
        <strain evidence="9 10">BIOML-A198</strain>
    </source>
</reference>
<keyword evidence="6" id="KW-0560">Oxidoreductase</keyword>
<evidence type="ECO:0000256" key="1">
    <source>
        <dbReference type="ARBA" id="ARBA00001917"/>
    </source>
</evidence>